<name>A0ABT1SEX1_9FIRM</name>
<sequence length="132" mass="15760">MEKIEIALELFENTRSKGIKDFIKNYILNIETIEESKCVDEKLIRFDNCLSYIEKVDFDISGWMLFDIPIFYAHCFLNNNTKKAFDLAVYDIGKVIVRYIDSDMNEEDCETIEQSIENYNMEMYEWAFEKVN</sequence>
<protein>
    <submittedName>
        <fullName evidence="1">Uncharacterized protein</fullName>
    </submittedName>
</protein>
<gene>
    <name evidence="1" type="ORF">NE686_18125</name>
</gene>
<accession>A0ABT1SEX1</accession>
<organism evidence="1 2">
    <name type="scientific">Tissierella carlieri</name>
    <dbReference type="NCBI Taxonomy" id="689904"/>
    <lineage>
        <taxon>Bacteria</taxon>
        <taxon>Bacillati</taxon>
        <taxon>Bacillota</taxon>
        <taxon>Tissierellia</taxon>
        <taxon>Tissierellales</taxon>
        <taxon>Tissierellaceae</taxon>
        <taxon>Tissierella</taxon>
    </lineage>
</organism>
<evidence type="ECO:0000313" key="2">
    <source>
        <dbReference type="Proteomes" id="UP001524478"/>
    </source>
</evidence>
<evidence type="ECO:0000313" key="1">
    <source>
        <dbReference type="EMBL" id="MCQ4925024.1"/>
    </source>
</evidence>
<proteinExistence type="predicted"/>
<dbReference type="RefSeq" id="WP_256312616.1">
    <property type="nucleotide sequence ID" value="NZ_JANGAC010000017.1"/>
</dbReference>
<dbReference type="Proteomes" id="UP001524478">
    <property type="component" value="Unassembled WGS sequence"/>
</dbReference>
<dbReference type="EMBL" id="JANGAC010000017">
    <property type="protein sequence ID" value="MCQ4925024.1"/>
    <property type="molecule type" value="Genomic_DNA"/>
</dbReference>
<keyword evidence="2" id="KW-1185">Reference proteome</keyword>
<reference evidence="1 2" key="1">
    <citation type="submission" date="2022-06" db="EMBL/GenBank/DDBJ databases">
        <title>Isolation of gut microbiota from human fecal samples.</title>
        <authorList>
            <person name="Pamer E.G."/>
            <person name="Barat B."/>
            <person name="Waligurski E."/>
            <person name="Medina S."/>
            <person name="Paddock L."/>
            <person name="Mostad J."/>
        </authorList>
    </citation>
    <scope>NUCLEOTIDE SEQUENCE [LARGE SCALE GENOMIC DNA]</scope>
    <source>
        <strain evidence="1 2">DFI.7.95</strain>
    </source>
</reference>
<comment type="caution">
    <text evidence="1">The sequence shown here is derived from an EMBL/GenBank/DDBJ whole genome shotgun (WGS) entry which is preliminary data.</text>
</comment>